<gene>
    <name evidence="2" type="ORF">CP335_06200</name>
</gene>
<evidence type="ECO:0000256" key="1">
    <source>
        <dbReference type="SAM" id="Coils"/>
    </source>
</evidence>
<dbReference type="Proteomes" id="UP000218643">
    <property type="component" value="Unassembled WGS sequence"/>
</dbReference>
<organism evidence="2 3">
    <name type="scientific">Pseudomonas fluorescens</name>
    <dbReference type="NCBI Taxonomy" id="294"/>
    <lineage>
        <taxon>Bacteria</taxon>
        <taxon>Pseudomonadati</taxon>
        <taxon>Pseudomonadota</taxon>
        <taxon>Gammaproteobacteria</taxon>
        <taxon>Pseudomonadales</taxon>
        <taxon>Pseudomonadaceae</taxon>
        <taxon>Pseudomonas</taxon>
    </lineage>
</organism>
<evidence type="ECO:0000313" key="2">
    <source>
        <dbReference type="EMBL" id="PCM50550.1"/>
    </source>
</evidence>
<protein>
    <submittedName>
        <fullName evidence="2">Uncharacterized protein</fullName>
    </submittedName>
</protein>
<accession>A0A854X8K2</accession>
<dbReference type="EMBL" id="NXHE01000005">
    <property type="protein sequence ID" value="PCM50550.1"/>
    <property type="molecule type" value="Genomic_DNA"/>
</dbReference>
<feature type="coiled-coil region" evidence="1">
    <location>
        <begin position="230"/>
        <end position="264"/>
    </location>
</feature>
<dbReference type="RefSeq" id="WP_096795327.1">
    <property type="nucleotide sequence ID" value="NZ_NXHE01000005.1"/>
</dbReference>
<evidence type="ECO:0000313" key="3">
    <source>
        <dbReference type="Proteomes" id="UP000218643"/>
    </source>
</evidence>
<sequence>MELKLNDKVVEAAAKAPLAFVNASLGVGEEYNRGTGIQLTKEQIISLRKYEVLGLSLPVRLQDVIAYLNYGAGDEGGVGLKAGDFLRTFSMTYDHAKRWSPLREKIMLTGNDLRIFAGSIIRTGNAIVEVYEDLKASRYLEEHNINTPEEYLNLQRQIPGLPDLDLSSEDILDIKAYLNDLLAKVSHCHQEAERVRALLDSFGADMREKVLPEIALRLQFVSRNTYQNDTKALQEVIDQRAKEIDELNKQYDQLVQEAIKSAATLNIGGLILGIYQGVKAEKIRSERNRLKQLQQVDNQSMASKNQTLSSLNKVRDDLQNLSYVAIEAEVATQNLMLVWNALSDYVEASFKEVDGIFEATSLRRFKIQLLSIIDPWEQIKVSSDQLLKVFEEADREYERSGLVVRSGSMMSLLSVSSAVPAFNMPRLREHNAGVQGLNTTAQMLFEQFDYMPGTVGAMNNLALAINKATYDLRSQAQATSIYLERADKKLRSYQAELEYPDDADEVREDMEVELKNIFNKVAVQNEDLKAVHKSISAYYDRSASAEWIVTLKAERVTTIELKARSDKKLADLTTEMKSVSEGIDLIAKAGIEKIGEQAQLSLESLKALGLAPPQVQVALLAIETLKKLISGIGEAISFLNMLAAYNRLNEQAGDLRTQINKYSKDLARIEGRIELVETLDQLDDGRAAYAGEFSVLIDDFTRFANDFRQNTALPVETRAQAAIDRVAEVVKHLQSIHQ</sequence>
<comment type="caution">
    <text evidence="2">The sequence shown here is derived from an EMBL/GenBank/DDBJ whole genome shotgun (WGS) entry which is preliminary data.</text>
</comment>
<dbReference type="AlphaFoldDB" id="A0A854X8K2"/>
<dbReference type="InterPro" id="IPR047760">
    <property type="entry name" value="XaxB-like"/>
</dbReference>
<dbReference type="Gene3D" id="1.20.1170.10">
    <property type="match status" value="1"/>
</dbReference>
<dbReference type="NCBIfam" id="NF033928">
    <property type="entry name" value="alph_xenorhab_A"/>
    <property type="match status" value="1"/>
</dbReference>
<dbReference type="SUPFAM" id="SSF58100">
    <property type="entry name" value="Bacterial hemolysins"/>
    <property type="match status" value="1"/>
</dbReference>
<name>A0A854X8K2_PSEFL</name>
<dbReference type="CDD" id="cd22657">
    <property type="entry name" value="ClyA_XaxA-like"/>
    <property type="match status" value="1"/>
</dbReference>
<proteinExistence type="predicted"/>
<reference evidence="2 3" key="2">
    <citation type="submission" date="2017-10" db="EMBL/GenBank/DDBJ databases">
        <title>Rhizosphere-associated Pseudomonas modulate jasmonic acid/salicylic acid antagonism to induce systemic resistance to herbivores at the cost of susceptibility to pathogens.</title>
        <authorList>
            <person name="Haney C.H."/>
            <person name="Wiesmann C.L."/>
            <person name="Shapiro L.R."/>
            <person name="O'Sullivan L.R."/>
            <person name="Khorasani S."/>
            <person name="Melnyk R.A."/>
            <person name="Xiao L."/>
            <person name="Bush J."/>
            <person name="Carrillo J."/>
            <person name="Pierce N.E."/>
            <person name="Ausubel F.M."/>
        </authorList>
    </citation>
    <scope>NUCLEOTIDE SEQUENCE [LARGE SCALE GENOMIC DNA]</scope>
    <source>
        <strain evidence="2 3">CH229</strain>
    </source>
</reference>
<reference evidence="2 3" key="1">
    <citation type="submission" date="2017-09" db="EMBL/GenBank/DDBJ databases">
        <authorList>
            <person name="Haney C."/>
            <person name="Melnyk R."/>
        </authorList>
    </citation>
    <scope>NUCLEOTIDE SEQUENCE [LARGE SCALE GENOMIC DNA]</scope>
    <source>
        <strain evidence="2 3">CH229</strain>
    </source>
</reference>
<keyword evidence="1" id="KW-0175">Coiled coil</keyword>
<dbReference type="NCBIfam" id="NF033927">
    <property type="entry name" value="alph_xenorhab_B"/>
    <property type="match status" value="1"/>
</dbReference>